<sequence>MGIYQRICIFVSLYMSGSLVICDDHRQSVLLPTARGVERLGCEVPKLVARDESALDLRGTLFANDKSKGAAWLISLDAKVSMGLQFPLVNGNHESSLSPDKRFLAIPHYETTTDYGQGEGGGAPARGVTLLDMKTGIARTMTAAENPFGSPKPHGAAWTDDGDLLVTAQLANGVVKYSKPLQTSETSGEAMRFDFGAKGCHTPHLVKTIPNSSLAVSGCRCTNPGEAQPCPGRLVLFDTGSGAAEVLDSGIGSEGIAVTSAGDVWLGARLDNYVSVFSFGDRPRRVGGYLKRVDTIKVPGPLRIAYEAVNDVIAVASQDWTGTSKPPPAKPNLYVYNASNRSLPPRTSVVDSVAYGRINMEGLAAFTFMGAKSAQGFLVSGGFDNQVLVVIDASNSRVILEVQLPACTLPFPHYCSPTVQPNGTEAGLKNMSGANNWSGGYCPATLRDTFERRFLCLDGFNWSPIFPEWALGR</sequence>
<keyword evidence="2" id="KW-1185">Reference proteome</keyword>
<organism evidence="1 2">
    <name type="scientific">Cymbomonas tetramitiformis</name>
    <dbReference type="NCBI Taxonomy" id="36881"/>
    <lineage>
        <taxon>Eukaryota</taxon>
        <taxon>Viridiplantae</taxon>
        <taxon>Chlorophyta</taxon>
        <taxon>Pyramimonadophyceae</taxon>
        <taxon>Pyramimonadales</taxon>
        <taxon>Pyramimonadaceae</taxon>
        <taxon>Cymbomonas</taxon>
    </lineage>
</organism>
<reference evidence="1 2" key="1">
    <citation type="journal article" date="2015" name="Genome Biol. Evol.">
        <title>Comparative Genomics of a Bacterivorous Green Alga Reveals Evolutionary Causalities and Consequences of Phago-Mixotrophic Mode of Nutrition.</title>
        <authorList>
            <person name="Burns J.A."/>
            <person name="Paasch A."/>
            <person name="Narechania A."/>
            <person name="Kim E."/>
        </authorList>
    </citation>
    <scope>NUCLEOTIDE SEQUENCE [LARGE SCALE GENOMIC DNA]</scope>
    <source>
        <strain evidence="1 2">PLY_AMNH</strain>
    </source>
</reference>
<evidence type="ECO:0000313" key="2">
    <source>
        <dbReference type="Proteomes" id="UP001190700"/>
    </source>
</evidence>
<name>A0AAE0BR59_9CHLO</name>
<gene>
    <name evidence="1" type="ORF">CYMTET_49510</name>
</gene>
<dbReference type="AlphaFoldDB" id="A0AAE0BR59"/>
<dbReference type="InterPro" id="IPR011045">
    <property type="entry name" value="N2O_reductase_N"/>
</dbReference>
<dbReference type="SUPFAM" id="SSF50974">
    <property type="entry name" value="Nitrous oxide reductase, N-terminal domain"/>
    <property type="match status" value="1"/>
</dbReference>
<evidence type="ECO:0000313" key="1">
    <source>
        <dbReference type="EMBL" id="KAK3240663.1"/>
    </source>
</evidence>
<protein>
    <submittedName>
        <fullName evidence="1">Uncharacterized protein</fullName>
    </submittedName>
</protein>
<dbReference type="EMBL" id="LGRX02033580">
    <property type="protein sequence ID" value="KAK3240663.1"/>
    <property type="molecule type" value="Genomic_DNA"/>
</dbReference>
<accession>A0AAE0BR59</accession>
<comment type="caution">
    <text evidence="1">The sequence shown here is derived from an EMBL/GenBank/DDBJ whole genome shotgun (WGS) entry which is preliminary data.</text>
</comment>
<proteinExistence type="predicted"/>
<dbReference type="Proteomes" id="UP001190700">
    <property type="component" value="Unassembled WGS sequence"/>
</dbReference>